<evidence type="ECO:0000313" key="3">
    <source>
        <dbReference type="Proteomes" id="UP001165083"/>
    </source>
</evidence>
<dbReference type="AlphaFoldDB" id="A0A9W6TI65"/>
<dbReference type="EMBL" id="BSXW01000160">
    <property type="protein sequence ID" value="GMF13549.1"/>
    <property type="molecule type" value="Genomic_DNA"/>
</dbReference>
<reference evidence="2" key="1">
    <citation type="submission" date="2023-04" db="EMBL/GenBank/DDBJ databases">
        <title>Phytophthora lilii NBRC 32176.</title>
        <authorList>
            <person name="Ichikawa N."/>
            <person name="Sato H."/>
            <person name="Tonouchi N."/>
        </authorList>
    </citation>
    <scope>NUCLEOTIDE SEQUENCE</scope>
    <source>
        <strain evidence="2">NBRC 32176</strain>
    </source>
</reference>
<feature type="region of interest" description="Disordered" evidence="1">
    <location>
        <begin position="1"/>
        <end position="21"/>
    </location>
</feature>
<keyword evidence="3" id="KW-1185">Reference proteome</keyword>
<sequence length="250" mass="27142">MASARWPGDVTRVRGRSGGSAASRPCLDLVHHRIMSFDERRAQWNRSTSPRAASFFPDLVSTRRFCSKFVNLTQCELVLLTVEAQATWANVTLNVIHNSPPSADNFAIPIICDDIGKTKRTSSDGDLLTTTIFIRWDRLIRYFNSRVSSGMGLFGKKDRSSRVAEGGGGALAAASPAATSSTASAKGKNGDKMDLELFGADSDDSDDEATINRYAKDGDDESMDEQEAVEAEKRKVAVLNSKVIGVDAMK</sequence>
<proteinExistence type="predicted"/>
<evidence type="ECO:0000256" key="1">
    <source>
        <dbReference type="SAM" id="MobiDB-lite"/>
    </source>
</evidence>
<feature type="compositionally biased region" description="Acidic residues" evidence="1">
    <location>
        <begin position="218"/>
        <end position="229"/>
    </location>
</feature>
<protein>
    <submittedName>
        <fullName evidence="2">Unnamed protein product</fullName>
    </submittedName>
</protein>
<comment type="caution">
    <text evidence="2">The sequence shown here is derived from an EMBL/GenBank/DDBJ whole genome shotgun (WGS) entry which is preliminary data.</text>
</comment>
<organism evidence="2 3">
    <name type="scientific">Phytophthora lilii</name>
    <dbReference type="NCBI Taxonomy" id="2077276"/>
    <lineage>
        <taxon>Eukaryota</taxon>
        <taxon>Sar</taxon>
        <taxon>Stramenopiles</taxon>
        <taxon>Oomycota</taxon>
        <taxon>Peronosporomycetes</taxon>
        <taxon>Peronosporales</taxon>
        <taxon>Peronosporaceae</taxon>
        <taxon>Phytophthora</taxon>
    </lineage>
</organism>
<evidence type="ECO:0000313" key="2">
    <source>
        <dbReference type="EMBL" id="GMF13549.1"/>
    </source>
</evidence>
<accession>A0A9W6TI65</accession>
<dbReference type="Proteomes" id="UP001165083">
    <property type="component" value="Unassembled WGS sequence"/>
</dbReference>
<feature type="region of interest" description="Disordered" evidence="1">
    <location>
        <begin position="165"/>
        <end position="231"/>
    </location>
</feature>
<name>A0A9W6TI65_9STRA</name>
<gene>
    <name evidence="2" type="ORF">Plil01_000401400</name>
</gene>
<feature type="compositionally biased region" description="Low complexity" evidence="1">
    <location>
        <begin position="171"/>
        <end position="185"/>
    </location>
</feature>
<dbReference type="OrthoDB" id="10625616at2759"/>